<comment type="caution">
    <text evidence="1">The sequence shown here is derived from an EMBL/GenBank/DDBJ whole genome shotgun (WGS) entry which is preliminary data.</text>
</comment>
<dbReference type="EMBL" id="BAAAHQ010000023">
    <property type="protein sequence ID" value="GAA0937352.1"/>
    <property type="molecule type" value="Genomic_DNA"/>
</dbReference>
<sequence>MRTAQPVEPARSFYLLEESMCVIGETGYFRAYTTLEELRARLAPKLSHSAESNDFLLGESVNVWTVQRGRLTAGLDVTELVDVRLPSGPVTVSALNRHRHDFTGGRRADPPPSDSGATLVLDWAALAARLPPLAAPPAVPGDKDLVVRFDGPHPAPGILSYLDDLVAQLADEDLRRSLFLSLDYETPFTL</sequence>
<reference evidence="2" key="1">
    <citation type="journal article" date="2019" name="Int. J. Syst. Evol. Microbiol.">
        <title>The Global Catalogue of Microorganisms (GCM) 10K type strain sequencing project: providing services to taxonomists for standard genome sequencing and annotation.</title>
        <authorList>
            <consortium name="The Broad Institute Genomics Platform"/>
            <consortium name="The Broad Institute Genome Sequencing Center for Infectious Disease"/>
            <person name="Wu L."/>
            <person name="Ma J."/>
        </authorList>
    </citation>
    <scope>NUCLEOTIDE SEQUENCE [LARGE SCALE GENOMIC DNA]</scope>
    <source>
        <strain evidence="2">JCM 11136</strain>
    </source>
</reference>
<dbReference type="RefSeq" id="WP_343952080.1">
    <property type="nucleotide sequence ID" value="NZ_BAAAHQ010000023.1"/>
</dbReference>
<dbReference type="Proteomes" id="UP001501578">
    <property type="component" value="Unassembled WGS sequence"/>
</dbReference>
<evidence type="ECO:0000313" key="2">
    <source>
        <dbReference type="Proteomes" id="UP001501578"/>
    </source>
</evidence>
<proteinExistence type="predicted"/>
<accession>A0ABP4AJL1</accession>
<name>A0ABP4AJL1_9ACTN</name>
<protein>
    <submittedName>
        <fullName evidence="1">Uncharacterized protein</fullName>
    </submittedName>
</protein>
<evidence type="ECO:0000313" key="1">
    <source>
        <dbReference type="EMBL" id="GAA0937352.1"/>
    </source>
</evidence>
<keyword evidence="2" id="KW-1185">Reference proteome</keyword>
<gene>
    <name evidence="1" type="ORF">GCM10009560_46630</name>
</gene>
<organism evidence="1 2">
    <name type="scientific">Nonomuraea longicatena</name>
    <dbReference type="NCBI Taxonomy" id="83682"/>
    <lineage>
        <taxon>Bacteria</taxon>
        <taxon>Bacillati</taxon>
        <taxon>Actinomycetota</taxon>
        <taxon>Actinomycetes</taxon>
        <taxon>Streptosporangiales</taxon>
        <taxon>Streptosporangiaceae</taxon>
        <taxon>Nonomuraea</taxon>
    </lineage>
</organism>